<protein>
    <submittedName>
        <fullName evidence="1">2-deoxyglucose-6-phosphatase</fullName>
    </submittedName>
</protein>
<dbReference type="PANTHER" id="PTHR18901">
    <property type="entry name" value="2-DEOXYGLUCOSE-6-PHOSPHATE PHOSPHATASE 2"/>
    <property type="match status" value="1"/>
</dbReference>
<organism evidence="1 2">
    <name type="scientific">Candidatus Buchananbacteria bacterium CG10_big_fil_rev_8_21_14_0_10_42_9</name>
    <dbReference type="NCBI Taxonomy" id="1974526"/>
    <lineage>
        <taxon>Bacteria</taxon>
        <taxon>Candidatus Buchananiibacteriota</taxon>
    </lineage>
</organism>
<dbReference type="SFLD" id="SFLDG01135">
    <property type="entry name" value="C1.5.6:_HAD__Beta-PGM__Phospha"/>
    <property type="match status" value="1"/>
</dbReference>
<comment type="caution">
    <text evidence="1">The sequence shown here is derived from an EMBL/GenBank/DDBJ whole genome shotgun (WGS) entry which is preliminary data.</text>
</comment>
<dbReference type="InterPro" id="IPR023214">
    <property type="entry name" value="HAD_sf"/>
</dbReference>
<gene>
    <name evidence="1" type="ORF">COT81_04930</name>
</gene>
<dbReference type="InterPro" id="IPR041492">
    <property type="entry name" value="HAD_2"/>
</dbReference>
<dbReference type="NCBIfam" id="TIGR01509">
    <property type="entry name" value="HAD-SF-IA-v3"/>
    <property type="match status" value="1"/>
</dbReference>
<dbReference type="InterPro" id="IPR006439">
    <property type="entry name" value="HAD-SF_hydro_IA"/>
</dbReference>
<evidence type="ECO:0000313" key="1">
    <source>
        <dbReference type="EMBL" id="PIS04734.1"/>
    </source>
</evidence>
<dbReference type="Gene3D" id="3.40.50.1000">
    <property type="entry name" value="HAD superfamily/HAD-like"/>
    <property type="match status" value="1"/>
</dbReference>
<evidence type="ECO:0000313" key="2">
    <source>
        <dbReference type="Proteomes" id="UP000230935"/>
    </source>
</evidence>
<dbReference type="Proteomes" id="UP000230935">
    <property type="component" value="Unassembled WGS sequence"/>
</dbReference>
<dbReference type="NCBIfam" id="NF008087">
    <property type="entry name" value="PRK10826.1"/>
    <property type="match status" value="1"/>
</dbReference>
<name>A0A2H0W063_9BACT</name>
<reference evidence="2" key="1">
    <citation type="submission" date="2017-09" db="EMBL/GenBank/DDBJ databases">
        <title>Depth-based differentiation of microbial function through sediment-hosted aquifers and enrichment of novel symbionts in the deep terrestrial subsurface.</title>
        <authorList>
            <person name="Probst A.J."/>
            <person name="Ladd B."/>
            <person name="Jarett J.K."/>
            <person name="Geller-Mcgrath D.E."/>
            <person name="Sieber C.M.K."/>
            <person name="Emerson J.B."/>
            <person name="Anantharaman K."/>
            <person name="Thomas B.C."/>
            <person name="Malmstrom R."/>
            <person name="Stieglmeier M."/>
            <person name="Klingl A."/>
            <person name="Woyke T."/>
            <person name="Ryan C.M."/>
            <person name="Banfield J.F."/>
        </authorList>
    </citation>
    <scope>NUCLEOTIDE SEQUENCE [LARGE SCALE GENOMIC DNA]</scope>
</reference>
<dbReference type="InterPro" id="IPR036412">
    <property type="entry name" value="HAD-like_sf"/>
</dbReference>
<dbReference type="SUPFAM" id="SSF56784">
    <property type="entry name" value="HAD-like"/>
    <property type="match status" value="1"/>
</dbReference>
<dbReference type="SFLD" id="SFLDG01129">
    <property type="entry name" value="C1.5:_HAD__Beta-PGM__Phosphata"/>
    <property type="match status" value="1"/>
</dbReference>
<dbReference type="Pfam" id="PF13419">
    <property type="entry name" value="HAD_2"/>
    <property type="match status" value="1"/>
</dbReference>
<dbReference type="InterPro" id="IPR023198">
    <property type="entry name" value="PGP-like_dom2"/>
</dbReference>
<sequence>MKQAVIFDMNGVLIDSESFWHEVTYDVYKKFSVPVENEDMHDTIGFKLEEAIQYWHNKYQWENFDVQKTKEKMTNRMIELVKADGTACNGVYSAIELLLKNNFTLGVASGSSATLVDAVLQKLNIKQYIAVAYSADTEPYGKPHPGTYLSAAKKLQCSPKDCIAVEDSPNGALSANRAGMKCILVPDQIAITDKRFENITPDLILNSLSELTCNHLKNL</sequence>
<accession>A0A2H0W063</accession>
<dbReference type="PANTHER" id="PTHR18901:SF38">
    <property type="entry name" value="PSEUDOURIDINE-5'-PHOSPHATASE"/>
    <property type="match status" value="1"/>
</dbReference>
<dbReference type="Gene3D" id="1.10.150.240">
    <property type="entry name" value="Putative phosphatase, domain 2"/>
    <property type="match status" value="1"/>
</dbReference>
<dbReference type="EMBL" id="PEZZ01000038">
    <property type="protein sequence ID" value="PIS04734.1"/>
    <property type="molecule type" value="Genomic_DNA"/>
</dbReference>
<dbReference type="SFLD" id="SFLDS00003">
    <property type="entry name" value="Haloacid_Dehalogenase"/>
    <property type="match status" value="1"/>
</dbReference>
<proteinExistence type="predicted"/>
<dbReference type="AlphaFoldDB" id="A0A2H0W063"/>